<dbReference type="GO" id="GO:0016301">
    <property type="term" value="F:kinase activity"/>
    <property type="evidence" value="ECO:0007669"/>
    <property type="project" value="UniProtKB-KW"/>
</dbReference>
<comment type="caution">
    <text evidence="1">The sequence shown here is derived from an EMBL/GenBank/DDBJ whole genome shotgun (WGS) entry which is preliminary data.</text>
</comment>
<dbReference type="Gene3D" id="3.40.50.300">
    <property type="entry name" value="P-loop containing nucleotide triphosphate hydrolases"/>
    <property type="match status" value="1"/>
</dbReference>
<gene>
    <name evidence="1" type="ORF">LQE92_13940</name>
</gene>
<dbReference type="EMBL" id="JAJNOR010000011">
    <property type="protein sequence ID" value="MCD2493706.1"/>
    <property type="molecule type" value="Genomic_DNA"/>
</dbReference>
<evidence type="ECO:0000313" key="2">
    <source>
        <dbReference type="Proteomes" id="UP001299265"/>
    </source>
</evidence>
<dbReference type="AlphaFoldDB" id="A0AAP2W9T9"/>
<name>A0AAP2W9T9_9FIRM</name>
<dbReference type="Pfam" id="PF13189">
    <property type="entry name" value="Cytidylate_kin2"/>
    <property type="match status" value="1"/>
</dbReference>
<proteinExistence type="predicted"/>
<accession>A0AAP2W9T9</accession>
<keyword evidence="2" id="KW-1185">Reference proteome</keyword>
<sequence>MAKRVVTVNRTYGSNGRVIGIQLAEALGIHFYDKELLKLAQEQKNIPYEELVKVDEQRPNPWRYPVDDPTLMEGQYRFYPMNDVLFHTQEDIIRALSEKEDCLIVGRCANHILSDVPHVLRVCISAPYAYRVDAIMERADIDRSKAASLVKKTDKQRREYYEHYTGQNWLDLSQYDICLDSSRLSEKQIVTTLAALYETL</sequence>
<protein>
    <submittedName>
        <fullName evidence="1">Cytidylate kinase-like family protein</fullName>
    </submittedName>
</protein>
<reference evidence="1 2" key="1">
    <citation type="submission" date="2021-11" db="EMBL/GenBank/DDBJ databases">
        <title>Lacrimispora sp. nov. NSJ-141 isolated from human feces.</title>
        <authorList>
            <person name="Abdugheni R."/>
        </authorList>
    </citation>
    <scope>NUCLEOTIDE SEQUENCE [LARGE SCALE GENOMIC DNA]</scope>
    <source>
        <strain evidence="1 2">NSJ-141</strain>
    </source>
</reference>
<keyword evidence="1" id="KW-0418">Kinase</keyword>
<organism evidence="1 2">
    <name type="scientific">Lientehia hominis</name>
    <dbReference type="NCBI Taxonomy" id="2897778"/>
    <lineage>
        <taxon>Bacteria</taxon>
        <taxon>Bacillati</taxon>
        <taxon>Bacillota</taxon>
        <taxon>Clostridia</taxon>
        <taxon>Lachnospirales</taxon>
        <taxon>Lachnospiraceae</taxon>
        <taxon>Lientehia</taxon>
    </lineage>
</organism>
<dbReference type="RefSeq" id="WP_231063550.1">
    <property type="nucleotide sequence ID" value="NZ_JAJNOR010000011.1"/>
</dbReference>
<evidence type="ECO:0000313" key="1">
    <source>
        <dbReference type="EMBL" id="MCD2493706.1"/>
    </source>
</evidence>
<keyword evidence="1" id="KW-0808">Transferase</keyword>
<dbReference type="InterPro" id="IPR027417">
    <property type="entry name" value="P-loop_NTPase"/>
</dbReference>
<dbReference type="Proteomes" id="UP001299265">
    <property type="component" value="Unassembled WGS sequence"/>
</dbReference>